<dbReference type="Proteomes" id="UP000183832">
    <property type="component" value="Unassembled WGS sequence"/>
</dbReference>
<evidence type="ECO:0000313" key="2">
    <source>
        <dbReference type="Proteomes" id="UP000183832"/>
    </source>
</evidence>
<accession>A0A1J1IL83</accession>
<evidence type="ECO:0000313" key="1">
    <source>
        <dbReference type="EMBL" id="CRL00316.1"/>
    </source>
</evidence>
<keyword evidence="2" id="KW-1185">Reference proteome</keyword>
<gene>
    <name evidence="1" type="ORF">CLUMA_CG013589</name>
</gene>
<protein>
    <submittedName>
        <fullName evidence="1">CLUMA_CG013589, isoform A</fullName>
    </submittedName>
</protein>
<dbReference type="EMBL" id="CVRI01000054">
    <property type="protein sequence ID" value="CRL00316.1"/>
    <property type="molecule type" value="Genomic_DNA"/>
</dbReference>
<sequence>MDCWKRSTAVKRSKDWISLITIHSVDDLSIKIRGKIANEEIKQNRYLNFALVSVGRRINQPQFCPRVKRNYKTITRKRQFWKSALELLDSF</sequence>
<organism evidence="1 2">
    <name type="scientific">Clunio marinus</name>
    <dbReference type="NCBI Taxonomy" id="568069"/>
    <lineage>
        <taxon>Eukaryota</taxon>
        <taxon>Metazoa</taxon>
        <taxon>Ecdysozoa</taxon>
        <taxon>Arthropoda</taxon>
        <taxon>Hexapoda</taxon>
        <taxon>Insecta</taxon>
        <taxon>Pterygota</taxon>
        <taxon>Neoptera</taxon>
        <taxon>Endopterygota</taxon>
        <taxon>Diptera</taxon>
        <taxon>Nematocera</taxon>
        <taxon>Chironomoidea</taxon>
        <taxon>Chironomidae</taxon>
        <taxon>Clunio</taxon>
    </lineage>
</organism>
<proteinExistence type="predicted"/>
<reference evidence="1 2" key="1">
    <citation type="submission" date="2015-04" db="EMBL/GenBank/DDBJ databases">
        <authorList>
            <person name="Syromyatnikov M.Y."/>
            <person name="Popov V.N."/>
        </authorList>
    </citation>
    <scope>NUCLEOTIDE SEQUENCE [LARGE SCALE GENOMIC DNA]</scope>
</reference>
<dbReference type="AlphaFoldDB" id="A0A1J1IL83"/>
<name>A0A1J1IL83_9DIPT</name>